<dbReference type="EMBL" id="KZ679691">
    <property type="protein sequence ID" value="PTB49650.1"/>
    <property type="molecule type" value="Genomic_DNA"/>
</dbReference>
<protein>
    <submittedName>
        <fullName evidence="2">Uncharacterized protein</fullName>
    </submittedName>
</protein>
<dbReference type="Proteomes" id="UP000241690">
    <property type="component" value="Unassembled WGS sequence"/>
</dbReference>
<sequence>MICGGWIGAIKERLEAFFIIITFCSMGNNGGRFISFSHFAFFFFLHCIMACRQMHARYIPEPSECLYVLFFYNLFFRLYFVFATNLAGT</sequence>
<reference evidence="2 3" key="1">
    <citation type="submission" date="2016-07" db="EMBL/GenBank/DDBJ databases">
        <title>Multiple horizontal gene transfer events from other fungi enriched the ability of initially mycotrophic Trichoderma (Ascomycota) to feed on dead plant biomass.</title>
        <authorList>
            <consortium name="DOE Joint Genome Institute"/>
            <person name="Aerts A."/>
            <person name="Atanasova L."/>
            <person name="Chenthamara K."/>
            <person name="Zhang J."/>
            <person name="Grujic M."/>
            <person name="Henrissat B."/>
            <person name="Kuo A."/>
            <person name="Salamov A."/>
            <person name="Lipzen A."/>
            <person name="Labutti K."/>
            <person name="Barry K."/>
            <person name="Miao Y."/>
            <person name="Rahimi M.J."/>
            <person name="Shen Q."/>
            <person name="Grigoriev I.V."/>
            <person name="Kubicek C.P."/>
            <person name="Druzhinina I.S."/>
        </authorList>
    </citation>
    <scope>NUCLEOTIDE SEQUENCE [LARGE SCALE GENOMIC DNA]</scope>
    <source>
        <strain evidence="2 3">CBS 226.95</strain>
    </source>
</reference>
<keyword evidence="1" id="KW-0812">Transmembrane</keyword>
<keyword evidence="3" id="KW-1185">Reference proteome</keyword>
<proteinExistence type="predicted"/>
<feature type="transmembrane region" description="Helical" evidence="1">
    <location>
        <begin position="33"/>
        <end position="52"/>
    </location>
</feature>
<evidence type="ECO:0000256" key="1">
    <source>
        <dbReference type="SAM" id="Phobius"/>
    </source>
</evidence>
<evidence type="ECO:0000313" key="2">
    <source>
        <dbReference type="EMBL" id="PTB49650.1"/>
    </source>
</evidence>
<organism evidence="2 3">
    <name type="scientific">Trichoderma harzianum CBS 226.95</name>
    <dbReference type="NCBI Taxonomy" id="983964"/>
    <lineage>
        <taxon>Eukaryota</taxon>
        <taxon>Fungi</taxon>
        <taxon>Dikarya</taxon>
        <taxon>Ascomycota</taxon>
        <taxon>Pezizomycotina</taxon>
        <taxon>Sordariomycetes</taxon>
        <taxon>Hypocreomycetidae</taxon>
        <taxon>Hypocreales</taxon>
        <taxon>Hypocreaceae</taxon>
        <taxon>Trichoderma</taxon>
    </lineage>
</organism>
<accession>A0A2T3ZXV6</accession>
<name>A0A2T3ZXV6_TRIHA</name>
<feature type="transmembrane region" description="Helical" evidence="1">
    <location>
        <begin position="64"/>
        <end position="82"/>
    </location>
</feature>
<dbReference type="RefSeq" id="XP_024769327.1">
    <property type="nucleotide sequence ID" value="XM_024913955.1"/>
</dbReference>
<keyword evidence="1" id="KW-0472">Membrane</keyword>
<evidence type="ECO:0000313" key="3">
    <source>
        <dbReference type="Proteomes" id="UP000241690"/>
    </source>
</evidence>
<dbReference type="GeneID" id="36622519"/>
<dbReference type="AlphaFoldDB" id="A0A2T3ZXV6"/>
<gene>
    <name evidence="2" type="ORF">M431DRAFT_271780</name>
</gene>
<keyword evidence="1" id="KW-1133">Transmembrane helix</keyword>